<dbReference type="InterPro" id="IPR043519">
    <property type="entry name" value="NT_sf"/>
</dbReference>
<dbReference type="CDD" id="cd05403">
    <property type="entry name" value="NT_KNTase_like"/>
    <property type="match status" value="1"/>
</dbReference>
<dbReference type="PANTHER" id="PTHR43852">
    <property type="entry name" value="NUCLEOTIDYLTRANSFERASE"/>
    <property type="match status" value="1"/>
</dbReference>
<keyword evidence="3" id="KW-1185">Reference proteome</keyword>
<evidence type="ECO:0000313" key="3">
    <source>
        <dbReference type="Proteomes" id="UP000198304"/>
    </source>
</evidence>
<dbReference type="EMBL" id="FZOJ01000015">
    <property type="protein sequence ID" value="SNS62657.1"/>
    <property type="molecule type" value="Genomic_DNA"/>
</dbReference>
<proteinExistence type="predicted"/>
<dbReference type="Gene3D" id="3.30.460.10">
    <property type="entry name" value="Beta Polymerase, domain 2"/>
    <property type="match status" value="1"/>
</dbReference>
<dbReference type="Proteomes" id="UP000198304">
    <property type="component" value="Unassembled WGS sequence"/>
</dbReference>
<keyword evidence="2" id="KW-0808">Transferase</keyword>
<organism evidence="2 3">
    <name type="scientific">Anaerovirgula multivorans</name>
    <dbReference type="NCBI Taxonomy" id="312168"/>
    <lineage>
        <taxon>Bacteria</taxon>
        <taxon>Bacillati</taxon>
        <taxon>Bacillota</taxon>
        <taxon>Clostridia</taxon>
        <taxon>Peptostreptococcales</taxon>
        <taxon>Natronincolaceae</taxon>
        <taxon>Anaerovirgula</taxon>
    </lineage>
</organism>
<sequence>MMFGINKKILDEIVYILSTDENIVNAYIFGSRARGDFKDYSDIDIALFVEDGNRSSTIAVDINEINCIYKFDIVMIKESTTKELLDNIRRDGVKIYQRS</sequence>
<gene>
    <name evidence="2" type="ORF">SAMN05446037_10153</name>
</gene>
<dbReference type="GO" id="GO:0016740">
    <property type="term" value="F:transferase activity"/>
    <property type="evidence" value="ECO:0007669"/>
    <property type="project" value="UniProtKB-KW"/>
</dbReference>
<dbReference type="InterPro" id="IPR041633">
    <property type="entry name" value="Polbeta"/>
</dbReference>
<feature type="domain" description="Polymerase beta nucleotidyltransferase" evidence="1">
    <location>
        <begin position="12"/>
        <end position="99"/>
    </location>
</feature>
<dbReference type="RefSeq" id="WP_089283657.1">
    <property type="nucleotide sequence ID" value="NZ_FZOJ01000015.1"/>
</dbReference>
<dbReference type="AlphaFoldDB" id="A0A239G042"/>
<dbReference type="Pfam" id="PF18765">
    <property type="entry name" value="Polbeta"/>
    <property type="match status" value="1"/>
</dbReference>
<evidence type="ECO:0000313" key="2">
    <source>
        <dbReference type="EMBL" id="SNS62657.1"/>
    </source>
</evidence>
<dbReference type="InterPro" id="IPR052930">
    <property type="entry name" value="TA_antitoxin_MntA"/>
</dbReference>
<name>A0A239G042_9FIRM</name>
<protein>
    <submittedName>
        <fullName evidence="2">Nucleotidyltransferase domain-containing protein</fullName>
    </submittedName>
</protein>
<evidence type="ECO:0000259" key="1">
    <source>
        <dbReference type="Pfam" id="PF18765"/>
    </source>
</evidence>
<dbReference type="OrthoDB" id="9803106at2"/>
<reference evidence="2 3" key="1">
    <citation type="submission" date="2017-06" db="EMBL/GenBank/DDBJ databases">
        <authorList>
            <person name="Kim H.J."/>
            <person name="Triplett B.A."/>
        </authorList>
    </citation>
    <scope>NUCLEOTIDE SEQUENCE [LARGE SCALE GENOMIC DNA]</scope>
    <source>
        <strain evidence="2 3">SCA</strain>
    </source>
</reference>
<dbReference type="SUPFAM" id="SSF81301">
    <property type="entry name" value="Nucleotidyltransferase"/>
    <property type="match status" value="1"/>
</dbReference>
<dbReference type="PANTHER" id="PTHR43852:SF3">
    <property type="entry name" value="NUCLEOTIDYLTRANSFERASE"/>
    <property type="match status" value="1"/>
</dbReference>
<accession>A0A239G042</accession>